<dbReference type="SMART" id="SM00354">
    <property type="entry name" value="HTH_LACI"/>
    <property type="match status" value="1"/>
</dbReference>
<dbReference type="SUPFAM" id="SSF47413">
    <property type="entry name" value="lambda repressor-like DNA-binding domains"/>
    <property type="match status" value="1"/>
</dbReference>
<dbReference type="Pfam" id="PF13377">
    <property type="entry name" value="Peripla_BP_3"/>
    <property type="match status" value="1"/>
</dbReference>
<dbReference type="InterPro" id="IPR000843">
    <property type="entry name" value="HTH_LacI"/>
</dbReference>
<dbReference type="InterPro" id="IPR010982">
    <property type="entry name" value="Lambda_DNA-bd_dom_sf"/>
</dbReference>
<evidence type="ECO:0000313" key="6">
    <source>
        <dbReference type="EMBL" id="ABX42639.1"/>
    </source>
</evidence>
<dbReference type="eggNOG" id="COG1609">
    <property type="taxonomic scope" value="Bacteria"/>
</dbReference>
<dbReference type="HOGENOM" id="CLU_037628_6_2_9"/>
<keyword evidence="7" id="KW-1185">Reference proteome</keyword>
<keyword evidence="4" id="KW-0804">Transcription</keyword>
<keyword evidence="1" id="KW-0678">Repressor</keyword>
<keyword evidence="2" id="KW-0805">Transcription regulation</keyword>
<evidence type="ECO:0000256" key="3">
    <source>
        <dbReference type="ARBA" id="ARBA00023125"/>
    </source>
</evidence>
<dbReference type="Pfam" id="PF00356">
    <property type="entry name" value="LacI"/>
    <property type="match status" value="1"/>
</dbReference>
<name>A9KK67_LACP7</name>
<dbReference type="STRING" id="357809.Cphy_2278"/>
<accession>A9KK67</accession>
<dbReference type="GO" id="GO:0003700">
    <property type="term" value="F:DNA-binding transcription factor activity"/>
    <property type="evidence" value="ECO:0007669"/>
    <property type="project" value="TreeGrafter"/>
</dbReference>
<dbReference type="OrthoDB" id="43195at2"/>
<organism evidence="6 7">
    <name type="scientific">Lachnoclostridium phytofermentans (strain ATCC 700394 / DSM 18823 / ISDg)</name>
    <name type="common">Clostridium phytofermentans</name>
    <dbReference type="NCBI Taxonomy" id="357809"/>
    <lineage>
        <taxon>Bacteria</taxon>
        <taxon>Bacillati</taxon>
        <taxon>Bacillota</taxon>
        <taxon>Clostridia</taxon>
        <taxon>Lachnospirales</taxon>
        <taxon>Lachnospiraceae</taxon>
    </lineage>
</organism>
<keyword evidence="3" id="KW-0238">DNA-binding</keyword>
<dbReference type="AlphaFoldDB" id="A9KK67"/>
<dbReference type="GO" id="GO:0000976">
    <property type="term" value="F:transcription cis-regulatory region binding"/>
    <property type="evidence" value="ECO:0007669"/>
    <property type="project" value="TreeGrafter"/>
</dbReference>
<dbReference type="PANTHER" id="PTHR30146">
    <property type="entry name" value="LACI-RELATED TRANSCRIPTIONAL REPRESSOR"/>
    <property type="match status" value="1"/>
</dbReference>
<evidence type="ECO:0000256" key="4">
    <source>
        <dbReference type="ARBA" id="ARBA00023163"/>
    </source>
</evidence>
<dbReference type="Gene3D" id="1.10.260.40">
    <property type="entry name" value="lambda repressor-like DNA-binding domains"/>
    <property type="match status" value="1"/>
</dbReference>
<evidence type="ECO:0000256" key="2">
    <source>
        <dbReference type="ARBA" id="ARBA00023015"/>
    </source>
</evidence>
<dbReference type="Proteomes" id="UP000000370">
    <property type="component" value="Chromosome"/>
</dbReference>
<gene>
    <name evidence="6" type="ordered locus">Cphy_2278</name>
</gene>
<reference evidence="7" key="1">
    <citation type="submission" date="2007-11" db="EMBL/GenBank/DDBJ databases">
        <title>Complete genome sequence of Clostridium phytofermentans ISDg.</title>
        <authorList>
            <person name="Leschine S.B."/>
            <person name="Warnick T.A."/>
            <person name="Blanchard J.L."/>
            <person name="Schnell D.J."/>
            <person name="Petit E.L."/>
            <person name="LaTouf W.G."/>
            <person name="Copeland A."/>
            <person name="Lucas S."/>
            <person name="Lapidus A."/>
            <person name="Barry K."/>
            <person name="Glavina del Rio T."/>
            <person name="Dalin E."/>
            <person name="Tice H."/>
            <person name="Pitluck S."/>
            <person name="Kiss H."/>
            <person name="Brettin T."/>
            <person name="Bruce D."/>
            <person name="Detter J.C."/>
            <person name="Han C."/>
            <person name="Kuske C."/>
            <person name="Schmutz J."/>
            <person name="Larimer F."/>
            <person name="Land M."/>
            <person name="Hauser L."/>
            <person name="Kyrpides N."/>
            <person name="Kim E.A."/>
            <person name="Richardson P."/>
        </authorList>
    </citation>
    <scope>NUCLEOTIDE SEQUENCE [LARGE SCALE GENOMIC DNA]</scope>
    <source>
        <strain evidence="7">ATCC 700394 / DSM 18823 / ISDg</strain>
    </source>
</reference>
<dbReference type="PANTHER" id="PTHR30146:SF148">
    <property type="entry name" value="HTH-TYPE TRANSCRIPTIONAL REPRESSOR PURR-RELATED"/>
    <property type="match status" value="1"/>
</dbReference>
<dbReference type="KEGG" id="cpy:Cphy_2278"/>
<evidence type="ECO:0000313" key="7">
    <source>
        <dbReference type="Proteomes" id="UP000000370"/>
    </source>
</evidence>
<dbReference type="InterPro" id="IPR046335">
    <property type="entry name" value="LacI/GalR-like_sensor"/>
</dbReference>
<evidence type="ECO:0000259" key="5">
    <source>
        <dbReference type="PROSITE" id="PS50932"/>
    </source>
</evidence>
<dbReference type="SUPFAM" id="SSF53822">
    <property type="entry name" value="Periplasmic binding protein-like I"/>
    <property type="match status" value="1"/>
</dbReference>
<sequence length="348" mass="39618">MKKVTIQDVAKELNLSRNTVARALNNSETVAYETRYLVIKKACELGYLKLAPAVLNEFKLKTSMNDYKTIVVLARRELCAFWNSIIMGISDEVNKNGCKLRLNFISDEDEVNLTLPLDFTENVDAILFIGVFTGKYTDMILKMKLPTVFLDQPVNGLGSFGYNDVIICEGKNSIRMIIEHLISQGMKKIGFIGDVTYCESIKQRYEGFLDGMRLANLSIDRDIVAVSHKAERYYKIEEVEDAISAFPYIPEAIVCANDDIALYVIRCLRKRGYRVPEDVAVTGFDNIEGLTQVESILTTVAVRNQKVGKRLVQQLLWRMENPDFPREIISIETQPIIRMSSMRNLENK</sequence>
<proteinExistence type="predicted"/>
<protein>
    <submittedName>
        <fullName evidence="6">Transcriptional regulator, LacI family</fullName>
    </submittedName>
</protein>
<dbReference type="EMBL" id="CP000885">
    <property type="protein sequence ID" value="ABX42639.1"/>
    <property type="molecule type" value="Genomic_DNA"/>
</dbReference>
<dbReference type="CDD" id="cd01392">
    <property type="entry name" value="HTH_LacI"/>
    <property type="match status" value="1"/>
</dbReference>
<feature type="domain" description="HTH lacI-type" evidence="5">
    <location>
        <begin position="4"/>
        <end position="47"/>
    </location>
</feature>
<dbReference type="PROSITE" id="PS50932">
    <property type="entry name" value="HTH_LACI_2"/>
    <property type="match status" value="1"/>
</dbReference>
<dbReference type="Gene3D" id="3.40.50.2300">
    <property type="match status" value="2"/>
</dbReference>
<evidence type="ECO:0000256" key="1">
    <source>
        <dbReference type="ARBA" id="ARBA00022491"/>
    </source>
</evidence>
<dbReference type="InterPro" id="IPR028082">
    <property type="entry name" value="Peripla_BP_I"/>
</dbReference>
<dbReference type="RefSeq" id="WP_012200293.1">
    <property type="nucleotide sequence ID" value="NC_010001.1"/>
</dbReference>